<dbReference type="EMBL" id="VJMH01007434">
    <property type="protein sequence ID" value="KAF0683270.1"/>
    <property type="molecule type" value="Genomic_DNA"/>
</dbReference>
<sequence length="472" mass="51691">MLSRSASKELPPRAALGRSSSTDSHSSTTSSTAESVDIDTLMLTINNAVAKIASIRESFEDGRPPRHSTTSSYRGKSRMKASSASSSTFDDMLRFSGKSSTFDDSFRFSGRSTGDDGKPPLARGSSGHSFNSSGSSPSMMDRRSSKNHHQSFLDDASETSSSRGVSSGDHGDDHDEDTVAPDLHAPSSGSAARKAKTKLPFPYHKLQSTTSIDLDDNLTPFKELRLARLQDIKVQFHNGLPQEFYAAIARFLQTTLEVKRRFHKLKHLKECFLGCDAFDALLDHGFATDENEALLIGNVLLKLNFIEDITAPVAATSPAASVRIKNRNDGFYRFTKPLEEEVARASTASGRRSSATSESTSRASLMSMDGIDFADASDEMHALISEESLAILARVLLRMFEKKNKLMTYKGHEGCFLGSELVTALQEMKIAMSPIDAILVGQSLLEEQLILPIQPDTTDFQSKYTMYRLANL</sequence>
<feature type="domain" description="DEP" evidence="2">
    <location>
        <begin position="252"/>
        <end position="336"/>
    </location>
</feature>
<name>A0A485LRS8_9STRA</name>
<dbReference type="Gene3D" id="1.10.10.10">
    <property type="entry name" value="Winged helix-like DNA-binding domain superfamily/Winged helix DNA-binding domain"/>
    <property type="match status" value="2"/>
</dbReference>
<dbReference type="SUPFAM" id="SSF46785">
    <property type="entry name" value="Winged helix' DNA-binding domain"/>
    <property type="match status" value="2"/>
</dbReference>
<dbReference type="GO" id="GO:0035556">
    <property type="term" value="P:intracellular signal transduction"/>
    <property type="evidence" value="ECO:0007669"/>
    <property type="project" value="InterPro"/>
</dbReference>
<feature type="region of interest" description="Disordered" evidence="1">
    <location>
        <begin position="344"/>
        <end position="363"/>
    </location>
</feature>
<evidence type="ECO:0000259" key="2">
    <source>
        <dbReference type="PROSITE" id="PS50186"/>
    </source>
</evidence>
<proteinExistence type="predicted"/>
<gene>
    <name evidence="4" type="primary">Aste57867_24702</name>
    <name evidence="3" type="ORF">As57867_024624</name>
    <name evidence="4" type="ORF">ASTE57867_24702</name>
</gene>
<keyword evidence="5" id="KW-1185">Reference proteome</keyword>
<feature type="compositionally biased region" description="Low complexity" evidence="1">
    <location>
        <begin position="158"/>
        <end position="168"/>
    </location>
</feature>
<feature type="region of interest" description="Disordered" evidence="1">
    <location>
        <begin position="56"/>
        <end position="90"/>
    </location>
</feature>
<dbReference type="Proteomes" id="UP000332933">
    <property type="component" value="Unassembled WGS sequence"/>
</dbReference>
<reference evidence="3" key="2">
    <citation type="submission" date="2019-06" db="EMBL/GenBank/DDBJ databases">
        <title>Genomics analysis of Aphanomyces spp. identifies a new class of oomycete effector associated with host adaptation.</title>
        <authorList>
            <person name="Gaulin E."/>
        </authorList>
    </citation>
    <scope>NUCLEOTIDE SEQUENCE</scope>
    <source>
        <strain evidence="3">CBS 578.67</strain>
    </source>
</reference>
<evidence type="ECO:0000313" key="3">
    <source>
        <dbReference type="EMBL" id="KAF0683270.1"/>
    </source>
</evidence>
<evidence type="ECO:0000313" key="5">
    <source>
        <dbReference type="Proteomes" id="UP000332933"/>
    </source>
</evidence>
<feature type="region of interest" description="Disordered" evidence="1">
    <location>
        <begin position="1"/>
        <end position="38"/>
    </location>
</feature>
<dbReference type="PROSITE" id="PS50186">
    <property type="entry name" value="DEP"/>
    <property type="match status" value="1"/>
</dbReference>
<dbReference type="CDD" id="cd04371">
    <property type="entry name" value="DEP"/>
    <property type="match status" value="2"/>
</dbReference>
<organism evidence="4 5">
    <name type="scientific">Aphanomyces stellatus</name>
    <dbReference type="NCBI Taxonomy" id="120398"/>
    <lineage>
        <taxon>Eukaryota</taxon>
        <taxon>Sar</taxon>
        <taxon>Stramenopiles</taxon>
        <taxon>Oomycota</taxon>
        <taxon>Saprolegniomycetes</taxon>
        <taxon>Saprolegniales</taxon>
        <taxon>Verrucalvaceae</taxon>
        <taxon>Aphanomyces</taxon>
    </lineage>
</organism>
<dbReference type="InterPro" id="IPR036388">
    <property type="entry name" value="WH-like_DNA-bd_sf"/>
</dbReference>
<dbReference type="AlphaFoldDB" id="A0A485LRS8"/>
<evidence type="ECO:0000313" key="4">
    <source>
        <dbReference type="EMBL" id="VFU01339.1"/>
    </source>
</evidence>
<dbReference type="OrthoDB" id="196547at2759"/>
<feature type="compositionally biased region" description="Low complexity" evidence="1">
    <location>
        <begin position="19"/>
        <end position="32"/>
    </location>
</feature>
<evidence type="ECO:0000256" key="1">
    <source>
        <dbReference type="SAM" id="MobiDB-lite"/>
    </source>
</evidence>
<accession>A0A485LRS8</accession>
<feature type="compositionally biased region" description="Low complexity" evidence="1">
    <location>
        <begin position="123"/>
        <end position="139"/>
    </location>
</feature>
<protein>
    <submittedName>
        <fullName evidence="4">Aste57867_24702 protein</fullName>
    </submittedName>
</protein>
<feature type="region of interest" description="Disordered" evidence="1">
    <location>
        <begin position="104"/>
        <end position="196"/>
    </location>
</feature>
<dbReference type="SMART" id="SM00049">
    <property type="entry name" value="DEP"/>
    <property type="match status" value="2"/>
</dbReference>
<feature type="compositionally biased region" description="Basic and acidic residues" evidence="1">
    <location>
        <begin position="1"/>
        <end position="11"/>
    </location>
</feature>
<dbReference type="EMBL" id="CAADRA010007460">
    <property type="protein sequence ID" value="VFU01339.1"/>
    <property type="molecule type" value="Genomic_DNA"/>
</dbReference>
<dbReference type="Pfam" id="PF00610">
    <property type="entry name" value="DEP"/>
    <property type="match status" value="1"/>
</dbReference>
<dbReference type="InterPro" id="IPR036390">
    <property type="entry name" value="WH_DNA-bd_sf"/>
</dbReference>
<reference evidence="4 5" key="1">
    <citation type="submission" date="2019-03" db="EMBL/GenBank/DDBJ databases">
        <authorList>
            <person name="Gaulin E."/>
            <person name="Dumas B."/>
        </authorList>
    </citation>
    <scope>NUCLEOTIDE SEQUENCE [LARGE SCALE GENOMIC DNA]</scope>
    <source>
        <strain evidence="4">CBS 568.67</strain>
    </source>
</reference>
<dbReference type="InterPro" id="IPR000591">
    <property type="entry name" value="DEP_dom"/>
</dbReference>